<sequence>MSLLWKGPLSEERRAHLRLEIADTILFDAGRPSAWLFTAKNGRVLRKQKQHLDINEVISALGRKAQVFVGKASGPVCVTRSRVSGRKRLRVEFLHSHQLLALLRDKRRTLDLVALQLCVRRARWASYGVQFERGQSVRVFRLTDDKEIGGTRDGAQHDYEKRLRALLPSQDLQRAIYRKDQEVRILSKAHAVNQALEQRTLRIVRFVEATRSGSVVASMWSEFVCFSGADLPVLTHISSVRIQHCDANPAATSLAQGSADTARSSPEQAHEVRSVSSAQAGDPIRDESSTLQSGQDRLPPQRAQDLAQKVRNLVGQGPSLSRCWGTFCDANAGAVDKHKRNVLLLSVVQAALLGFTVESACFSQGSSSLTLGRAKPTLFAQPPSVSEIQAKFHVNASRLYASVPVCSACHRVYQQIERERTRSRQGGMDQPAERGRPSTEGMSESKAQPLSQVVRQLENEWPTSHKRVNAEHLEKKKKKTSPDWESEDEKDKKKDNTEGKTQRSLTRSQPKQRGHAAAKSHRVKELHGKLSRKLAVPDAQDGPRVVNPPLVAVRRKSFVPAQRANPGMK</sequence>
<evidence type="ECO:0000313" key="3">
    <source>
        <dbReference type="Proteomes" id="UP001642464"/>
    </source>
</evidence>
<protein>
    <submittedName>
        <fullName evidence="2">Uncharacterized protein</fullName>
    </submittedName>
</protein>
<reference evidence="2 3" key="1">
    <citation type="submission" date="2024-02" db="EMBL/GenBank/DDBJ databases">
        <authorList>
            <person name="Chen Y."/>
            <person name="Shah S."/>
            <person name="Dougan E. K."/>
            <person name="Thang M."/>
            <person name="Chan C."/>
        </authorList>
    </citation>
    <scope>NUCLEOTIDE SEQUENCE [LARGE SCALE GENOMIC DNA]</scope>
</reference>
<keyword evidence="3" id="KW-1185">Reference proteome</keyword>
<accession>A0ABP0LTQ4</accession>
<feature type="compositionally biased region" description="Polar residues" evidence="1">
    <location>
        <begin position="256"/>
        <end position="267"/>
    </location>
</feature>
<proteinExistence type="predicted"/>
<gene>
    <name evidence="2" type="ORF">SCF082_LOCUS24497</name>
</gene>
<dbReference type="Proteomes" id="UP001642464">
    <property type="component" value="Unassembled WGS sequence"/>
</dbReference>
<feature type="compositionally biased region" description="Basic residues" evidence="1">
    <location>
        <begin position="510"/>
        <end position="522"/>
    </location>
</feature>
<comment type="caution">
    <text evidence="2">The sequence shown here is derived from an EMBL/GenBank/DDBJ whole genome shotgun (WGS) entry which is preliminary data.</text>
</comment>
<feature type="compositionally biased region" description="Basic and acidic residues" evidence="1">
    <location>
        <begin position="489"/>
        <end position="501"/>
    </location>
</feature>
<dbReference type="EMBL" id="CAXAMM010018050">
    <property type="protein sequence ID" value="CAK9042614.1"/>
    <property type="molecule type" value="Genomic_DNA"/>
</dbReference>
<organism evidence="2 3">
    <name type="scientific">Durusdinium trenchii</name>
    <dbReference type="NCBI Taxonomy" id="1381693"/>
    <lineage>
        <taxon>Eukaryota</taxon>
        <taxon>Sar</taxon>
        <taxon>Alveolata</taxon>
        <taxon>Dinophyceae</taxon>
        <taxon>Suessiales</taxon>
        <taxon>Symbiodiniaceae</taxon>
        <taxon>Durusdinium</taxon>
    </lineage>
</organism>
<feature type="compositionally biased region" description="Polar residues" evidence="1">
    <location>
        <begin position="440"/>
        <end position="454"/>
    </location>
</feature>
<feature type="region of interest" description="Disordered" evidence="1">
    <location>
        <begin position="418"/>
        <end position="569"/>
    </location>
</feature>
<evidence type="ECO:0000313" key="2">
    <source>
        <dbReference type="EMBL" id="CAK9042614.1"/>
    </source>
</evidence>
<feature type="region of interest" description="Disordered" evidence="1">
    <location>
        <begin position="256"/>
        <end position="302"/>
    </location>
</feature>
<name>A0ABP0LTQ4_9DINO</name>
<evidence type="ECO:0000256" key="1">
    <source>
        <dbReference type="SAM" id="MobiDB-lite"/>
    </source>
</evidence>